<feature type="active site" description="Charge relay system" evidence="4">
    <location>
        <position position="267"/>
    </location>
</feature>
<dbReference type="InterPro" id="IPR000952">
    <property type="entry name" value="AB_hydrolase_4_CS"/>
</dbReference>
<dbReference type="FunFam" id="3.40.50.1820:FF:000080">
    <property type="entry name" value="Alpha/beta hydrolase"/>
    <property type="match status" value="1"/>
</dbReference>
<dbReference type="PIRSF" id="PIRSF005211">
    <property type="entry name" value="Ab_hydro_YheT"/>
    <property type="match status" value="1"/>
</dbReference>
<dbReference type="PANTHER" id="PTHR10794:SF94">
    <property type="entry name" value="ESTERASE YHET-RELATED"/>
    <property type="match status" value="1"/>
</dbReference>
<dbReference type="InterPro" id="IPR029058">
    <property type="entry name" value="AB_hydrolase_fold"/>
</dbReference>
<organism evidence="6 7">
    <name type="scientific">Rouxiella aceris</name>
    <dbReference type="NCBI Taxonomy" id="2703884"/>
    <lineage>
        <taxon>Bacteria</taxon>
        <taxon>Pseudomonadati</taxon>
        <taxon>Pseudomonadota</taxon>
        <taxon>Gammaproteobacteria</taxon>
        <taxon>Enterobacterales</taxon>
        <taxon>Yersiniaceae</taxon>
        <taxon>Rouxiella</taxon>
    </lineage>
</organism>
<dbReference type="NCBIfam" id="NF008218">
    <property type="entry name" value="PRK10985.1"/>
    <property type="match status" value="1"/>
</dbReference>
<evidence type="ECO:0000256" key="3">
    <source>
        <dbReference type="ARBA" id="ARBA00022801"/>
    </source>
</evidence>
<reference evidence="6 7" key="1">
    <citation type="submission" date="2020-01" db="EMBL/GenBank/DDBJ databases">
        <authorList>
            <person name="Lee S.D."/>
        </authorList>
    </citation>
    <scope>NUCLEOTIDE SEQUENCE [LARGE SCALE GENOMIC DNA]</scope>
    <source>
        <strain evidence="6 7">SAP-1</strain>
    </source>
</reference>
<proteinExistence type="inferred from homology"/>
<dbReference type="SUPFAM" id="SSF53474">
    <property type="entry name" value="alpha/beta-Hydrolases"/>
    <property type="match status" value="1"/>
</dbReference>
<dbReference type="GO" id="GO:0034338">
    <property type="term" value="F:short-chain carboxylesterase activity"/>
    <property type="evidence" value="ECO:0007669"/>
    <property type="project" value="TreeGrafter"/>
</dbReference>
<evidence type="ECO:0000313" key="7">
    <source>
        <dbReference type="Proteomes" id="UP000585363"/>
    </source>
</evidence>
<evidence type="ECO:0000256" key="4">
    <source>
        <dbReference type="PIRSR" id="PIRSR005211-1"/>
    </source>
</evidence>
<evidence type="ECO:0000256" key="2">
    <source>
        <dbReference type="ARBA" id="ARBA00022487"/>
    </source>
</evidence>
<feature type="domain" description="AB hydrolase-1" evidence="5">
    <location>
        <begin position="60"/>
        <end position="300"/>
    </location>
</feature>
<accession>A0A848MS47</accession>
<dbReference type="InterPro" id="IPR000073">
    <property type="entry name" value="AB_hydrolase_1"/>
</dbReference>
<dbReference type="PROSITE" id="PS01133">
    <property type="entry name" value="UPF0017"/>
    <property type="match status" value="1"/>
</dbReference>
<dbReference type="InterPro" id="IPR050960">
    <property type="entry name" value="AB_hydrolase_4_sf"/>
</dbReference>
<comment type="similarity">
    <text evidence="1">Belongs to the AB hydrolase superfamily. AB hydrolase 4 family.</text>
</comment>
<sequence>MTENFRPLPGAGNPHLQTLLPRLVRRQVKLTPFWQRLELPDGDFIDLAWSEDPQFARDKPRMVLFHGLEGSFTSPYAHGLLDAWRTKGGLGVVMHFRGCSGEPNRLQRIYHSGETEDARYFLDWLTRTYGAAPTAAVGFSLGGNMLACYLGQEGEKCSLQAAVIVSAPLMLEPCAYRLERGSSRFYQRYLLNQLKGNARRKLLKYPGTLPVTLAQLKAMRRIREFDDAITAKAHGFNNALDYYQRCSAMPLLPAIKVPLLIIHAKDDPFMTAAVIPDAQALPPGVEYQLTDHGGHVGFVSGSWRHPKMWLEQRIPDWLLPKLIPMQQIEKRPTEDDHSLARTGS</sequence>
<keyword evidence="2" id="KW-0719">Serine esterase</keyword>
<dbReference type="Proteomes" id="UP000585363">
    <property type="component" value="Unassembled WGS sequence"/>
</dbReference>
<evidence type="ECO:0000259" key="5">
    <source>
        <dbReference type="Pfam" id="PF00561"/>
    </source>
</evidence>
<feature type="active site" description="Charge relay system" evidence="4">
    <location>
        <position position="295"/>
    </location>
</feature>
<dbReference type="InterPro" id="IPR012020">
    <property type="entry name" value="ABHD4"/>
</dbReference>
<protein>
    <submittedName>
        <fullName evidence="6">Hydrolase</fullName>
    </submittedName>
</protein>
<evidence type="ECO:0000313" key="6">
    <source>
        <dbReference type="EMBL" id="NMP29801.1"/>
    </source>
</evidence>
<gene>
    <name evidence="6" type="ORF">GW590_23425</name>
</gene>
<keyword evidence="7" id="KW-1185">Reference proteome</keyword>
<dbReference type="Gene3D" id="3.40.50.1820">
    <property type="entry name" value="alpha/beta hydrolase"/>
    <property type="match status" value="1"/>
</dbReference>
<dbReference type="RefSeq" id="WP_169405511.1">
    <property type="nucleotide sequence ID" value="NZ_JAADJU010000018.1"/>
</dbReference>
<feature type="active site" description="Charge relay system" evidence="4">
    <location>
        <position position="140"/>
    </location>
</feature>
<dbReference type="Pfam" id="PF00561">
    <property type="entry name" value="Abhydrolase_1"/>
    <property type="match status" value="1"/>
</dbReference>
<dbReference type="EMBL" id="JAADJU010000018">
    <property type="protein sequence ID" value="NMP29801.1"/>
    <property type="molecule type" value="Genomic_DNA"/>
</dbReference>
<dbReference type="PANTHER" id="PTHR10794">
    <property type="entry name" value="ABHYDROLASE DOMAIN-CONTAINING PROTEIN"/>
    <property type="match status" value="1"/>
</dbReference>
<name>A0A848MS47_9GAMM</name>
<reference evidence="6 7" key="2">
    <citation type="submission" date="2020-06" db="EMBL/GenBank/DDBJ databases">
        <title>Polyphasic characterization of a Rahnella strain isolated from tree sap.</title>
        <authorList>
            <person name="Kim I.S."/>
        </authorList>
    </citation>
    <scope>NUCLEOTIDE SEQUENCE [LARGE SCALE GENOMIC DNA]</scope>
    <source>
        <strain evidence="6 7">SAP-1</strain>
    </source>
</reference>
<dbReference type="AlphaFoldDB" id="A0A848MS47"/>
<keyword evidence="3 6" id="KW-0378">Hydrolase</keyword>
<evidence type="ECO:0000256" key="1">
    <source>
        <dbReference type="ARBA" id="ARBA00010884"/>
    </source>
</evidence>
<comment type="caution">
    <text evidence="6">The sequence shown here is derived from an EMBL/GenBank/DDBJ whole genome shotgun (WGS) entry which is preliminary data.</text>
</comment>
<dbReference type="GO" id="GO:0047372">
    <property type="term" value="F:monoacylglycerol lipase activity"/>
    <property type="evidence" value="ECO:0007669"/>
    <property type="project" value="TreeGrafter"/>
</dbReference>